<protein>
    <submittedName>
        <fullName evidence="1">Uncharacterized protein</fullName>
    </submittedName>
</protein>
<dbReference type="RefSeq" id="WP_133304438.1">
    <property type="nucleotide sequence ID" value="NZ_CAOJUJ010000024.1"/>
</dbReference>
<gene>
    <name evidence="1" type="ORF">FYJ76_14200</name>
</gene>
<reference evidence="1 2" key="1">
    <citation type="submission" date="2019-08" db="EMBL/GenBank/DDBJ databases">
        <title>In-depth cultivation of the pig gut microbiome towards novel bacterial diversity and tailored functional studies.</title>
        <authorList>
            <person name="Wylensek D."/>
            <person name="Hitch T.C.A."/>
            <person name="Clavel T."/>
        </authorList>
    </citation>
    <scope>NUCLEOTIDE SEQUENCE [LARGE SCALE GENOMIC DNA]</scope>
    <source>
        <strain evidence="1 2">WCA3-601-WT-6J</strain>
    </source>
</reference>
<proteinExistence type="predicted"/>
<sequence length="133" mass="16157">MRQDDWKRAKEILSRPYGQITLLVDGYEVTLQLQMLRGMFRNGIAVYINGQFKGKWLTTDCEERRRFIAQREVPLMNRQEIAQYNRLPKAQQKALKDYRDRKYIRYDTHWTDWNAMVKHFEANNEDIRLKEDA</sequence>
<evidence type="ECO:0000313" key="2">
    <source>
        <dbReference type="Proteomes" id="UP000431913"/>
    </source>
</evidence>
<name>A0A6I2UAK4_9FIRM</name>
<organism evidence="1 2">
    <name type="scientific">Ruthenibacterium lactatiformans</name>
    <dbReference type="NCBI Taxonomy" id="1550024"/>
    <lineage>
        <taxon>Bacteria</taxon>
        <taxon>Bacillati</taxon>
        <taxon>Bacillota</taxon>
        <taxon>Clostridia</taxon>
        <taxon>Eubacteriales</taxon>
        <taxon>Oscillospiraceae</taxon>
        <taxon>Ruthenibacterium</taxon>
    </lineage>
</organism>
<dbReference type="AlphaFoldDB" id="A0A6I2UAK4"/>
<accession>A0A6I2UAK4</accession>
<evidence type="ECO:0000313" key="1">
    <source>
        <dbReference type="EMBL" id="MST93068.1"/>
    </source>
</evidence>
<dbReference type="Proteomes" id="UP000431913">
    <property type="component" value="Unassembled WGS sequence"/>
</dbReference>
<comment type="caution">
    <text evidence="1">The sequence shown here is derived from an EMBL/GenBank/DDBJ whole genome shotgun (WGS) entry which is preliminary data.</text>
</comment>
<dbReference type="EMBL" id="VUNJ01000019">
    <property type="protein sequence ID" value="MST93068.1"/>
    <property type="molecule type" value="Genomic_DNA"/>
</dbReference>